<gene>
    <name evidence="2" type="ORF">Goshw_019971</name>
</gene>
<sequence>MHFWPEGGHFLSPSSNGLIQNGGVPMTSIEQSLKPSRNNKTRWLHQLHWMTNKRLEQEATRLTQAQQKANNISVLDYTANVFGPTNIEQEEEGQEIEEDDGSEEMDFAEDD</sequence>
<accession>A0A7J9N7H6</accession>
<dbReference type="Proteomes" id="UP000593576">
    <property type="component" value="Unassembled WGS sequence"/>
</dbReference>
<keyword evidence="3" id="KW-1185">Reference proteome</keyword>
<name>A0A7J9N7H6_GOSSC</name>
<proteinExistence type="predicted"/>
<dbReference type="EMBL" id="JABFAF010274701">
    <property type="protein sequence ID" value="MBA0879271.1"/>
    <property type="molecule type" value="Genomic_DNA"/>
</dbReference>
<evidence type="ECO:0000313" key="3">
    <source>
        <dbReference type="Proteomes" id="UP000593576"/>
    </source>
</evidence>
<evidence type="ECO:0000313" key="2">
    <source>
        <dbReference type="EMBL" id="MBA0879271.1"/>
    </source>
</evidence>
<feature type="compositionally biased region" description="Acidic residues" evidence="1">
    <location>
        <begin position="88"/>
        <end position="111"/>
    </location>
</feature>
<comment type="caution">
    <text evidence="2">The sequence shown here is derived from an EMBL/GenBank/DDBJ whole genome shotgun (WGS) entry which is preliminary data.</text>
</comment>
<organism evidence="2 3">
    <name type="scientific">Gossypium schwendimanii</name>
    <name type="common">Cotton</name>
    <dbReference type="NCBI Taxonomy" id="34291"/>
    <lineage>
        <taxon>Eukaryota</taxon>
        <taxon>Viridiplantae</taxon>
        <taxon>Streptophyta</taxon>
        <taxon>Embryophyta</taxon>
        <taxon>Tracheophyta</taxon>
        <taxon>Spermatophyta</taxon>
        <taxon>Magnoliopsida</taxon>
        <taxon>eudicotyledons</taxon>
        <taxon>Gunneridae</taxon>
        <taxon>Pentapetalae</taxon>
        <taxon>rosids</taxon>
        <taxon>malvids</taxon>
        <taxon>Malvales</taxon>
        <taxon>Malvaceae</taxon>
        <taxon>Malvoideae</taxon>
        <taxon>Gossypium</taxon>
    </lineage>
</organism>
<feature type="region of interest" description="Disordered" evidence="1">
    <location>
        <begin position="1"/>
        <end position="25"/>
    </location>
</feature>
<evidence type="ECO:0000256" key="1">
    <source>
        <dbReference type="SAM" id="MobiDB-lite"/>
    </source>
</evidence>
<dbReference type="AlphaFoldDB" id="A0A7J9N7H6"/>
<protein>
    <submittedName>
        <fullName evidence="2">Uncharacterized protein</fullName>
    </submittedName>
</protein>
<reference evidence="2 3" key="1">
    <citation type="journal article" date="2019" name="Genome Biol. Evol.">
        <title>Insights into the evolution of the New World diploid cottons (Gossypium, subgenus Houzingenia) based on genome sequencing.</title>
        <authorList>
            <person name="Grover C.E."/>
            <person name="Arick M.A. 2nd"/>
            <person name="Thrash A."/>
            <person name="Conover J.L."/>
            <person name="Sanders W.S."/>
            <person name="Peterson D.G."/>
            <person name="Frelichowski J.E."/>
            <person name="Scheffler J.A."/>
            <person name="Scheffler B.E."/>
            <person name="Wendel J.F."/>
        </authorList>
    </citation>
    <scope>NUCLEOTIDE SEQUENCE [LARGE SCALE GENOMIC DNA]</scope>
    <source>
        <strain evidence="2">1</strain>
        <tissue evidence="2">Leaf</tissue>
    </source>
</reference>
<feature type="region of interest" description="Disordered" evidence="1">
    <location>
        <begin position="83"/>
        <end position="111"/>
    </location>
</feature>